<dbReference type="AlphaFoldDB" id="A0A6A2Z9K2"/>
<dbReference type="SUPFAM" id="SSF53098">
    <property type="entry name" value="Ribonuclease H-like"/>
    <property type="match status" value="1"/>
</dbReference>
<dbReference type="Gene3D" id="1.10.340.70">
    <property type="match status" value="1"/>
</dbReference>
<dbReference type="Gene3D" id="3.10.10.10">
    <property type="entry name" value="HIV Type 1 Reverse Transcriptase, subunit A, domain 1"/>
    <property type="match status" value="2"/>
</dbReference>
<gene>
    <name evidence="2" type="ORF">F3Y22_tig00111000pilonHSYRG00177</name>
</gene>
<dbReference type="Pfam" id="PF07887">
    <property type="entry name" value="Calmodulin_bind"/>
    <property type="match status" value="1"/>
</dbReference>
<dbReference type="InterPro" id="IPR012337">
    <property type="entry name" value="RNaseH-like_sf"/>
</dbReference>
<keyword evidence="3" id="KW-1185">Reference proteome</keyword>
<dbReference type="InterPro" id="IPR041588">
    <property type="entry name" value="Integrase_H2C2"/>
</dbReference>
<feature type="domain" description="Integrase catalytic" evidence="1">
    <location>
        <begin position="866"/>
        <end position="1026"/>
    </location>
</feature>
<name>A0A6A2Z9K2_HIBSY</name>
<dbReference type="PANTHER" id="PTHR35046:SF9">
    <property type="entry name" value="RNA-DIRECTED DNA POLYMERASE"/>
    <property type="match status" value="1"/>
</dbReference>
<evidence type="ECO:0000313" key="3">
    <source>
        <dbReference type="Proteomes" id="UP000436088"/>
    </source>
</evidence>
<dbReference type="EMBL" id="VEPZ02001196">
    <property type="protein sequence ID" value="KAE8688130.1"/>
    <property type="molecule type" value="Genomic_DNA"/>
</dbReference>
<protein>
    <submittedName>
        <fullName evidence="2">Calmodulin-binding protein 60 E</fullName>
    </submittedName>
</protein>
<dbReference type="InterPro" id="IPR046830">
    <property type="entry name" value="Calmod_bind_M"/>
</dbReference>
<proteinExistence type="predicted"/>
<reference evidence="2" key="1">
    <citation type="submission" date="2019-09" db="EMBL/GenBank/DDBJ databases">
        <title>Draft genome information of white flower Hibiscus syriacus.</title>
        <authorList>
            <person name="Kim Y.-M."/>
        </authorList>
    </citation>
    <scope>NUCLEOTIDE SEQUENCE [LARGE SCALE GENOMIC DNA]</scope>
    <source>
        <strain evidence="2">YM2019G1</strain>
    </source>
</reference>
<accession>A0A6A2Z9K2</accession>
<dbReference type="InterPro" id="IPR036397">
    <property type="entry name" value="RNaseH_sf"/>
</dbReference>
<dbReference type="GO" id="GO:0003676">
    <property type="term" value="F:nucleic acid binding"/>
    <property type="evidence" value="ECO:0007669"/>
    <property type="project" value="InterPro"/>
</dbReference>
<dbReference type="InterPro" id="IPR046831">
    <property type="entry name" value="Calmodulin_bind_N"/>
</dbReference>
<evidence type="ECO:0000259" key="1">
    <source>
        <dbReference type="PROSITE" id="PS50994"/>
    </source>
</evidence>
<dbReference type="PROSITE" id="PS50994">
    <property type="entry name" value="INTEGRASE"/>
    <property type="match status" value="1"/>
</dbReference>
<dbReference type="GO" id="GO:0015074">
    <property type="term" value="P:DNA integration"/>
    <property type="evidence" value="ECO:0007669"/>
    <property type="project" value="InterPro"/>
</dbReference>
<organism evidence="2 3">
    <name type="scientific">Hibiscus syriacus</name>
    <name type="common">Rose of Sharon</name>
    <dbReference type="NCBI Taxonomy" id="106335"/>
    <lineage>
        <taxon>Eukaryota</taxon>
        <taxon>Viridiplantae</taxon>
        <taxon>Streptophyta</taxon>
        <taxon>Embryophyta</taxon>
        <taxon>Tracheophyta</taxon>
        <taxon>Spermatophyta</taxon>
        <taxon>Magnoliopsida</taxon>
        <taxon>eudicotyledons</taxon>
        <taxon>Gunneridae</taxon>
        <taxon>Pentapetalae</taxon>
        <taxon>rosids</taxon>
        <taxon>malvids</taxon>
        <taxon>Malvales</taxon>
        <taxon>Malvaceae</taxon>
        <taxon>Malvoideae</taxon>
        <taxon>Hibiscus</taxon>
    </lineage>
</organism>
<dbReference type="Pfam" id="PF17921">
    <property type="entry name" value="Integrase_H2C2"/>
    <property type="match status" value="1"/>
</dbReference>
<dbReference type="Pfam" id="PF20452">
    <property type="entry name" value="Calmod_bind_C"/>
    <property type="match status" value="1"/>
</dbReference>
<dbReference type="InterPro" id="IPR001584">
    <property type="entry name" value="Integrase_cat-core"/>
</dbReference>
<comment type="caution">
    <text evidence="2">The sequence shown here is derived from an EMBL/GenBank/DDBJ whole genome shotgun (WGS) entry which is preliminary data.</text>
</comment>
<dbReference type="Proteomes" id="UP000436088">
    <property type="component" value="Unassembled WGS sequence"/>
</dbReference>
<dbReference type="InterPro" id="IPR043502">
    <property type="entry name" value="DNA/RNA_pol_sf"/>
</dbReference>
<dbReference type="Gene3D" id="3.30.420.10">
    <property type="entry name" value="Ribonuclease H-like superfamily/Ribonuclease H"/>
    <property type="match status" value="1"/>
</dbReference>
<dbReference type="Pfam" id="PF20451">
    <property type="entry name" value="Calmod_bind_M"/>
    <property type="match status" value="1"/>
</dbReference>
<dbReference type="InterPro" id="IPR046829">
    <property type="entry name" value="Calmod_bind_C"/>
</dbReference>
<evidence type="ECO:0000313" key="2">
    <source>
        <dbReference type="EMBL" id="KAE8688130.1"/>
    </source>
</evidence>
<dbReference type="SUPFAM" id="SSF56672">
    <property type="entry name" value="DNA/RNA polymerases"/>
    <property type="match status" value="1"/>
</dbReference>
<dbReference type="PANTHER" id="PTHR35046">
    <property type="entry name" value="ZINC KNUCKLE (CCHC-TYPE) FAMILY PROTEIN"/>
    <property type="match status" value="1"/>
</dbReference>
<sequence length="1141" mass="130221">MPPHLFTGGKLEGEQGASIHVVLLDVISGTVVQTGLESSLKLNVVVLKGDFNEESDEDWTKEQFESYEVKEREGKQPLLTGELQVTLKEGVGTLRDLTFTNNSSWIRSRKFRGELYKKHYPPALHDEVLRLERIAKDGALHKKLFKADIITVEDFLRLVRDSQKLRNNVGDTVEHAKTCVLGAKLMFTTLIKHTAHALFSITFMKSELIADGKFLSLELLNHNQKLFVDSLMKRAYENWHQVIEYDERSDQNEVMTMNNQKALLPSITTNYMPIGGNATASGGSGFTGDWFQPRSGHGYEDFFTDEIRLRSTEMLATDDMQRLLKTFGVGVGMGASFGHSDESPYTYTIHDDHQIDHSYPYYAQECGKGSGKAIVGCRDSKNGCVTRDDVNTTTQMDPEVMPQGPITRAKAKQFREVLSHNWGVVPSPSPLRTLQICLKSKFVKSYLFTNSCQLKSQAYNSRASVLVNPRSGHNKAIYSLPPKRVDHLTSTIIGASRPWKLDKKAIHDGFTNRYTFYHHEKKFILTPLSPNQVSEDQDALKKSIEVFKSTNEEKPMKMNIYAGGKDIRKHLLSYKALIVLRYKEILILTNIPEGLPSSISSLLQEFEELFPEDIPSGFLSIRGIEYQIDFIPGASIPNRPSYRSNPEETKELQKQVEELMDKGYILESLSLCVVRMREGDEWKTTFKTKQGLYEWLVMPFDLTNAPSTFMSLTFLGFIVSSQGLEVDPEKIKASKSGLRLLQLVKSEVFMVLQVFTEGKENIVVDALSRRYVLLNALDSKLIGFSYIKDRYATDHDFEEKYKSCEKAHEGGLMGHFGVSKTLEILKQHLYWPKMKRDVERACERCVTCKKAKSKVMLHGLYKPLSIPQEPWVDISMDFVMGLPRKKNGRDSKFVVVDHFSKMIHFIPCHKTDDATHVANLFFREIVRLHGVSRTIVSDRDVKFLSHFWRTLWSKIGTKLLFSTTCHPQTDGKTEVVNQVLSTLLRSIIKKNIKAWEECLPHVEFAYNRAVHSRTKMSPFDVVYGFNPLTPLDLLPLPQEHMINKDGKNKDEHDDLRINHSKEGEDDVITTTQMDPEVMPQGRITRAKAKQFREVFSHKCLNVFKSFNEKEPLDNRHIRPILGSYIGAKWSMQQQGYLHGNN</sequence>